<evidence type="ECO:0000313" key="1">
    <source>
        <dbReference type="EMBL" id="MBX67028.1"/>
    </source>
</evidence>
<protein>
    <submittedName>
        <fullName evidence="1">Uncharacterized protein</fullName>
    </submittedName>
</protein>
<accession>A0A2P2QJ42</accession>
<organism evidence="1">
    <name type="scientific">Rhizophora mucronata</name>
    <name type="common">Asiatic mangrove</name>
    <dbReference type="NCBI Taxonomy" id="61149"/>
    <lineage>
        <taxon>Eukaryota</taxon>
        <taxon>Viridiplantae</taxon>
        <taxon>Streptophyta</taxon>
        <taxon>Embryophyta</taxon>
        <taxon>Tracheophyta</taxon>
        <taxon>Spermatophyta</taxon>
        <taxon>Magnoliopsida</taxon>
        <taxon>eudicotyledons</taxon>
        <taxon>Gunneridae</taxon>
        <taxon>Pentapetalae</taxon>
        <taxon>rosids</taxon>
        <taxon>fabids</taxon>
        <taxon>Malpighiales</taxon>
        <taxon>Rhizophoraceae</taxon>
        <taxon>Rhizophora</taxon>
    </lineage>
</organism>
<proteinExistence type="predicted"/>
<sequence>MVPVMLFPLKSKTWSCFSRPISGKMVPFNLLSLKHIEGGKLETWLYGKALAL</sequence>
<dbReference type="AlphaFoldDB" id="A0A2P2QJ42"/>
<name>A0A2P2QJ42_RHIMU</name>
<reference evidence="1" key="1">
    <citation type="submission" date="2018-02" db="EMBL/GenBank/DDBJ databases">
        <title>Rhizophora mucronata_Transcriptome.</title>
        <authorList>
            <person name="Meera S.P."/>
            <person name="Sreeshan A."/>
            <person name="Augustine A."/>
        </authorList>
    </citation>
    <scope>NUCLEOTIDE SEQUENCE</scope>
    <source>
        <tissue evidence="1">Leaf</tissue>
    </source>
</reference>
<dbReference type="EMBL" id="GGEC01086544">
    <property type="protein sequence ID" value="MBX67028.1"/>
    <property type="molecule type" value="Transcribed_RNA"/>
</dbReference>